<dbReference type="PANTHER" id="PTHR15992:SF5">
    <property type="entry name" value="HOLLIDAY JUNCTION RECOGNITION PROTEIN"/>
    <property type="match status" value="1"/>
</dbReference>
<dbReference type="Pfam" id="PF10384">
    <property type="entry name" value="Scm3"/>
    <property type="match status" value="1"/>
</dbReference>
<dbReference type="Proteomes" id="UP001497600">
    <property type="component" value="Chromosome H"/>
</dbReference>
<feature type="domain" description="C2H2-type" evidence="2">
    <location>
        <begin position="485"/>
        <end position="512"/>
    </location>
</feature>
<proteinExistence type="predicted"/>
<evidence type="ECO:0000256" key="1">
    <source>
        <dbReference type="SAM" id="MobiDB-lite"/>
    </source>
</evidence>
<dbReference type="Gene3D" id="1.10.20.10">
    <property type="entry name" value="Histone, subunit A"/>
    <property type="match status" value="1"/>
</dbReference>
<feature type="region of interest" description="Disordered" evidence="1">
    <location>
        <begin position="177"/>
        <end position="253"/>
    </location>
</feature>
<organism evidence="3 4">
    <name type="scientific">[Candida] anglica</name>
    <dbReference type="NCBI Taxonomy" id="148631"/>
    <lineage>
        <taxon>Eukaryota</taxon>
        <taxon>Fungi</taxon>
        <taxon>Dikarya</taxon>
        <taxon>Ascomycota</taxon>
        <taxon>Saccharomycotina</taxon>
        <taxon>Pichiomycetes</taxon>
        <taxon>Debaryomycetaceae</taxon>
        <taxon>Kurtzmaniella</taxon>
    </lineage>
</organism>
<feature type="compositionally biased region" description="Basic and acidic residues" evidence="1">
    <location>
        <begin position="31"/>
        <end position="44"/>
    </location>
</feature>
<feature type="compositionally biased region" description="Basic and acidic residues" evidence="1">
    <location>
        <begin position="243"/>
        <end position="253"/>
    </location>
</feature>
<feature type="region of interest" description="Disordered" evidence="1">
    <location>
        <begin position="22"/>
        <end position="44"/>
    </location>
</feature>
<sequence length="575" mass="64360">MDIRYDILSPVARAPQLEVSKLANSPIHSPRKPDDEKKSIRERISQLPAYLETPELELHDELRQLKEESTQRFKSTWAEIIDRYSKIDDEKESDVLDLATGAIIVDNGHLRSLGPGGAGGNSRSHHGPDSNIWSATFDWKEQTVTARKQEQNEIRRKRLIPQSNVIEKANVTEGIHINKPDLQPDPISHQSKDCDDNILLLTPSPSKKAKLGQKHPTISVPPISTRENGSPRGKSADYNSESSKMKPDSEDIPIRTMPLHLPSLNESFGSLDEFIVADVSDSDYDSNMPKPSYLFSDSGSDVKDSEDEDPEPIHIVESLDEVSNDSFMDKTIPDTPIMEDRSGEFDEIYSIASNLLINNTKKPIYTCAIPQCHYRASYKSQYQSHLLDEHSSDLYIAGYQMINPVAGTEYSTVFLDTKTISRLNEDFPILWETPPLPFTPTGEPIICNSPLPGGTFCKKPFLSKHEFELHCENIPAGCSSKKQVLICPVLGCGYITDEGYLQWREHFITAKHHHHASAVKSPTEGARSLPEVYEVLSSSEEEIQASDVDEHQVSFDIPKVSTSGYESIDELFSDG</sequence>
<name>A0ABP0EM73_9ASCO</name>
<accession>A0ABP0EM73</accession>
<dbReference type="InterPro" id="IPR013087">
    <property type="entry name" value="Znf_C2H2_type"/>
</dbReference>
<keyword evidence="4" id="KW-1185">Reference proteome</keyword>
<protein>
    <recommendedName>
        <fullName evidence="2">C2H2-type domain-containing protein</fullName>
    </recommendedName>
</protein>
<dbReference type="InterPro" id="IPR018465">
    <property type="entry name" value="Scm3/HJURP"/>
</dbReference>
<dbReference type="InterPro" id="IPR009072">
    <property type="entry name" value="Histone-fold"/>
</dbReference>
<dbReference type="PANTHER" id="PTHR15992">
    <property type="entry name" value="HOLLIDAY JUNCTION RECOGNITION PROTEIN"/>
    <property type="match status" value="1"/>
</dbReference>
<reference evidence="3 4" key="1">
    <citation type="submission" date="2024-01" db="EMBL/GenBank/DDBJ databases">
        <authorList>
            <consortium name="Genoscope - CEA"/>
            <person name="William W."/>
        </authorList>
    </citation>
    <scope>NUCLEOTIDE SEQUENCE [LARGE SCALE GENOMIC DNA]</scope>
    <source>
        <strain evidence="3 4">29B2s-10</strain>
    </source>
</reference>
<dbReference type="SMART" id="SM00355">
    <property type="entry name" value="ZnF_C2H2"/>
    <property type="match status" value="2"/>
</dbReference>
<evidence type="ECO:0000313" key="3">
    <source>
        <dbReference type="EMBL" id="CAK7921589.1"/>
    </source>
</evidence>
<evidence type="ECO:0000259" key="2">
    <source>
        <dbReference type="SMART" id="SM00355"/>
    </source>
</evidence>
<feature type="domain" description="C2H2-type" evidence="2">
    <location>
        <begin position="365"/>
        <end position="390"/>
    </location>
</feature>
<feature type="region of interest" description="Disordered" evidence="1">
    <location>
        <begin position="286"/>
        <end position="310"/>
    </location>
</feature>
<dbReference type="EMBL" id="OZ004260">
    <property type="protein sequence ID" value="CAK7921589.1"/>
    <property type="molecule type" value="Genomic_DNA"/>
</dbReference>
<gene>
    <name evidence="3" type="ORF">CAAN4_H16050</name>
</gene>
<evidence type="ECO:0000313" key="4">
    <source>
        <dbReference type="Proteomes" id="UP001497600"/>
    </source>
</evidence>